<comment type="caution">
    <text evidence="2">The sequence shown here is derived from an EMBL/GenBank/DDBJ whole genome shotgun (WGS) entry which is preliminary data.</text>
</comment>
<organism evidence="2 3">
    <name type="scientific">Anaeromyxobacter diazotrophicus</name>
    <dbReference type="NCBI Taxonomy" id="2590199"/>
    <lineage>
        <taxon>Bacteria</taxon>
        <taxon>Pseudomonadati</taxon>
        <taxon>Myxococcota</taxon>
        <taxon>Myxococcia</taxon>
        <taxon>Myxococcales</taxon>
        <taxon>Cystobacterineae</taxon>
        <taxon>Anaeromyxobacteraceae</taxon>
        <taxon>Anaeromyxobacter</taxon>
    </lineage>
</organism>
<evidence type="ECO:0000313" key="2">
    <source>
        <dbReference type="EMBL" id="GEJ57544.1"/>
    </source>
</evidence>
<dbReference type="RefSeq" id="WP_176065216.1">
    <property type="nucleotide sequence ID" value="NZ_BJTG01000005.1"/>
</dbReference>
<keyword evidence="1" id="KW-0812">Transmembrane</keyword>
<evidence type="ECO:0000256" key="1">
    <source>
        <dbReference type="SAM" id="Phobius"/>
    </source>
</evidence>
<dbReference type="EMBL" id="BJTG01000005">
    <property type="protein sequence ID" value="GEJ57544.1"/>
    <property type="molecule type" value="Genomic_DNA"/>
</dbReference>
<proteinExistence type="predicted"/>
<dbReference type="Pfam" id="PF10825">
    <property type="entry name" value="DUF2752"/>
    <property type="match status" value="1"/>
</dbReference>
<keyword evidence="3" id="KW-1185">Reference proteome</keyword>
<evidence type="ECO:0008006" key="4">
    <source>
        <dbReference type="Google" id="ProtNLM"/>
    </source>
</evidence>
<feature type="transmembrane region" description="Helical" evidence="1">
    <location>
        <begin position="63"/>
        <end position="88"/>
    </location>
</feature>
<dbReference type="Proteomes" id="UP000503640">
    <property type="component" value="Unassembled WGS sequence"/>
</dbReference>
<accession>A0A7I9VMB8</accession>
<keyword evidence="1" id="KW-1133">Transmembrane helix</keyword>
<protein>
    <recommendedName>
        <fullName evidence="4">DUF2752 domain-containing protein</fullName>
    </recommendedName>
</protein>
<dbReference type="AlphaFoldDB" id="A0A7I9VMB8"/>
<evidence type="ECO:0000313" key="3">
    <source>
        <dbReference type="Proteomes" id="UP000503640"/>
    </source>
</evidence>
<feature type="transmembrane region" description="Helical" evidence="1">
    <location>
        <begin position="108"/>
        <end position="126"/>
    </location>
</feature>
<feature type="transmembrane region" description="Helical" evidence="1">
    <location>
        <begin position="12"/>
        <end position="32"/>
    </location>
</feature>
<reference evidence="3" key="1">
    <citation type="journal article" date="2020" name="Appl. Environ. Microbiol.">
        <title>Diazotrophic Anaeromyxobacter Isolates from Soils.</title>
        <authorList>
            <person name="Masuda Y."/>
            <person name="Yamanaka H."/>
            <person name="Xu Z.X."/>
            <person name="Shiratori Y."/>
            <person name="Aono T."/>
            <person name="Amachi S."/>
            <person name="Senoo K."/>
            <person name="Itoh H."/>
        </authorList>
    </citation>
    <scope>NUCLEOTIDE SEQUENCE [LARGE SCALE GENOMIC DNA]</scope>
    <source>
        <strain evidence="3">R267</strain>
    </source>
</reference>
<sequence length="129" mass="13255">MVARRGFGHPEVYAAVFALSFAVARFAPWLVAGLGCPFRALTGVPCATCGMTRAFVRLAHGEVAAAALASPFGALLAAGAWLFAAAAAVRLALGLPWPRVSAGAARRLALLGVLALLANWAFLVVADRP</sequence>
<gene>
    <name evidence="2" type="ORF">AMYX_22850</name>
</gene>
<name>A0A7I9VMB8_9BACT</name>
<dbReference type="InterPro" id="IPR021215">
    <property type="entry name" value="DUF2752"/>
</dbReference>
<keyword evidence="1" id="KW-0472">Membrane</keyword>